<gene>
    <name evidence="1" type="ORF">EZ444_04230</name>
</gene>
<comment type="caution">
    <text evidence="1">The sequence shown here is derived from an EMBL/GenBank/DDBJ whole genome shotgun (WGS) entry which is preliminary data.</text>
</comment>
<accession>A0A4R0NFH9</accession>
<dbReference type="RefSeq" id="WP_131607480.1">
    <property type="nucleotide sequence ID" value="NZ_SJSM01000002.1"/>
</dbReference>
<keyword evidence="2" id="KW-1185">Reference proteome</keyword>
<dbReference type="EMBL" id="SJSM01000002">
    <property type="protein sequence ID" value="TCC98497.1"/>
    <property type="molecule type" value="Genomic_DNA"/>
</dbReference>
<name>A0A4R0NFH9_9SPHI</name>
<dbReference type="OrthoDB" id="5187906at2"/>
<evidence type="ECO:0000313" key="1">
    <source>
        <dbReference type="EMBL" id="TCC98497.1"/>
    </source>
</evidence>
<reference evidence="1 2" key="1">
    <citation type="submission" date="2019-02" db="EMBL/GenBank/DDBJ databases">
        <title>Pedobacter sp. RP-3-8 sp. nov., isolated from Arctic soil.</title>
        <authorList>
            <person name="Dahal R.H."/>
        </authorList>
    </citation>
    <scope>NUCLEOTIDE SEQUENCE [LARGE SCALE GENOMIC DNA]</scope>
    <source>
        <strain evidence="1 2">RP-3-8</strain>
    </source>
</reference>
<evidence type="ECO:0008006" key="3">
    <source>
        <dbReference type="Google" id="ProtNLM"/>
    </source>
</evidence>
<proteinExistence type="predicted"/>
<dbReference type="AlphaFoldDB" id="A0A4R0NFH9"/>
<dbReference type="Proteomes" id="UP000291117">
    <property type="component" value="Unassembled WGS sequence"/>
</dbReference>
<evidence type="ECO:0000313" key="2">
    <source>
        <dbReference type="Proteomes" id="UP000291117"/>
    </source>
</evidence>
<organism evidence="1 2">
    <name type="scientific">Pedobacter hiemivivus</name>
    <dbReference type="NCBI Taxonomy" id="2530454"/>
    <lineage>
        <taxon>Bacteria</taxon>
        <taxon>Pseudomonadati</taxon>
        <taxon>Bacteroidota</taxon>
        <taxon>Sphingobacteriia</taxon>
        <taxon>Sphingobacteriales</taxon>
        <taxon>Sphingobacteriaceae</taxon>
        <taxon>Pedobacter</taxon>
    </lineage>
</organism>
<sequence length="138" mass="16615">MEPTSAQKQEKPTCNYCGKQVYGREGKKYCNVDCKNNFNSRIRSELRSKENEFFPKAFSQIKLNYRILHTYKEQLEQGNGLYMEIKELEDLGFDPDFCTNAYIDYREKLWKSCNNYYWQDQGGTIRIKYIQGRFDRHQ</sequence>
<protein>
    <recommendedName>
        <fullName evidence="3">DUF2116 family Zn-ribbon domain-containing protein</fullName>
    </recommendedName>
</protein>